<dbReference type="EMBL" id="QMIF01000027">
    <property type="protein sequence ID" value="TVM30212.1"/>
    <property type="molecule type" value="Genomic_DNA"/>
</dbReference>
<dbReference type="CDD" id="cd19481">
    <property type="entry name" value="RecA-like_protease"/>
    <property type="match status" value="1"/>
</dbReference>
<dbReference type="AlphaFoldDB" id="A0A6P1ZB67"/>
<dbReference type="Pfam" id="PF00004">
    <property type="entry name" value="AAA"/>
    <property type="match status" value="1"/>
</dbReference>
<sequence>MAGYLNGHLAAMSQDSKEARRFSPSIMFIDELDSIGSREGFNGSNASYHTQVVNALLAELQGFSDRENVIGIAAANQVESIDPALRRAGRLDRVVEVSLPTIDALEKIFAYYLERHGAELGKNSDVALRPLAEAAFGKTGADVNLAVRGAIRRARLPKRAICQDDLLAEQYSRPLQNDFARPLHGEGLRRVAIHEAGHALLCLEAGESLGGIAYLSITPRPDGSLGFMATRPNSDVSMRTRADCMALMTMMLGGGACSDLAKAMSLALALGMVCRFGLGNGLPLRWREEPNGSDMKEAEALLVEAYDQAKSIIAAKRETMERIANALVEHQELSGEELGRLLEES</sequence>
<dbReference type="Proteomes" id="UP000434052">
    <property type="component" value="Unassembled WGS sequence"/>
</dbReference>
<reference evidence="3 4" key="1">
    <citation type="submission" date="2018-06" db="EMBL/GenBank/DDBJ databases">
        <title>Complete genome of Desulfovibrio marinus P48SEP.</title>
        <authorList>
            <person name="Crispim J.S."/>
            <person name="Vidigal P.M.P."/>
            <person name="Silva L.C.F."/>
            <person name="Araujo L.C."/>
            <person name="Laguardia C.N."/>
            <person name="Dias R.S."/>
            <person name="Sousa M.P."/>
            <person name="Paula S.O."/>
            <person name="Silva C."/>
        </authorList>
    </citation>
    <scope>NUCLEOTIDE SEQUENCE [LARGE SCALE GENOMIC DNA]</scope>
    <source>
        <strain evidence="3 4">P48SEP</strain>
    </source>
</reference>
<evidence type="ECO:0008006" key="5">
    <source>
        <dbReference type="Google" id="ProtNLM"/>
    </source>
</evidence>
<dbReference type="InterPro" id="IPR027417">
    <property type="entry name" value="P-loop_NTPase"/>
</dbReference>
<dbReference type="InterPro" id="IPR037219">
    <property type="entry name" value="Peptidase_M41-like"/>
</dbReference>
<dbReference type="GO" id="GO:0016887">
    <property type="term" value="F:ATP hydrolysis activity"/>
    <property type="evidence" value="ECO:0007669"/>
    <property type="project" value="InterPro"/>
</dbReference>
<dbReference type="GO" id="GO:0004222">
    <property type="term" value="F:metalloendopeptidase activity"/>
    <property type="evidence" value="ECO:0007669"/>
    <property type="project" value="InterPro"/>
</dbReference>
<feature type="domain" description="Peptidase M41" evidence="2">
    <location>
        <begin position="189"/>
        <end position="279"/>
    </location>
</feature>
<name>A0A6P1ZB67_9BACT</name>
<feature type="domain" description="ATPase AAA-type core" evidence="1">
    <location>
        <begin position="17"/>
        <end position="98"/>
    </location>
</feature>
<evidence type="ECO:0000259" key="1">
    <source>
        <dbReference type="Pfam" id="PF00004"/>
    </source>
</evidence>
<dbReference type="SUPFAM" id="SSF140990">
    <property type="entry name" value="FtsH protease domain-like"/>
    <property type="match status" value="1"/>
</dbReference>
<dbReference type="Gene3D" id="3.40.50.300">
    <property type="entry name" value="P-loop containing nucleotide triphosphate hydrolases"/>
    <property type="match status" value="1"/>
</dbReference>
<dbReference type="Gene3D" id="1.20.58.760">
    <property type="entry name" value="Peptidase M41"/>
    <property type="match status" value="1"/>
</dbReference>
<dbReference type="Gene3D" id="1.10.8.60">
    <property type="match status" value="1"/>
</dbReference>
<dbReference type="GO" id="GO:0005886">
    <property type="term" value="C:plasma membrane"/>
    <property type="evidence" value="ECO:0007669"/>
    <property type="project" value="TreeGrafter"/>
</dbReference>
<dbReference type="PANTHER" id="PTHR23076">
    <property type="entry name" value="METALLOPROTEASE M41 FTSH"/>
    <property type="match status" value="1"/>
</dbReference>
<dbReference type="PANTHER" id="PTHR23076:SF97">
    <property type="entry name" value="ATP-DEPENDENT ZINC METALLOPROTEASE YME1L1"/>
    <property type="match status" value="1"/>
</dbReference>
<protein>
    <recommendedName>
        <fullName evidence="5">AAA family ATPase</fullName>
    </recommendedName>
</protein>
<dbReference type="InterPro" id="IPR003959">
    <property type="entry name" value="ATPase_AAA_core"/>
</dbReference>
<evidence type="ECO:0000259" key="2">
    <source>
        <dbReference type="Pfam" id="PF01434"/>
    </source>
</evidence>
<evidence type="ECO:0000313" key="4">
    <source>
        <dbReference type="Proteomes" id="UP000434052"/>
    </source>
</evidence>
<dbReference type="SUPFAM" id="SSF52540">
    <property type="entry name" value="P-loop containing nucleoside triphosphate hydrolases"/>
    <property type="match status" value="1"/>
</dbReference>
<dbReference type="InterPro" id="IPR000642">
    <property type="entry name" value="Peptidase_M41"/>
</dbReference>
<accession>A0A6P1ZB67</accession>
<dbReference type="GO" id="GO:0004176">
    <property type="term" value="F:ATP-dependent peptidase activity"/>
    <property type="evidence" value="ECO:0007669"/>
    <property type="project" value="InterPro"/>
</dbReference>
<dbReference type="GO" id="GO:0006508">
    <property type="term" value="P:proteolysis"/>
    <property type="evidence" value="ECO:0007669"/>
    <property type="project" value="InterPro"/>
</dbReference>
<evidence type="ECO:0000313" key="3">
    <source>
        <dbReference type="EMBL" id="TVM30212.1"/>
    </source>
</evidence>
<dbReference type="GO" id="GO:0005524">
    <property type="term" value="F:ATP binding"/>
    <property type="evidence" value="ECO:0007669"/>
    <property type="project" value="InterPro"/>
</dbReference>
<gene>
    <name evidence="3" type="ORF">DQK91_21420</name>
</gene>
<dbReference type="Pfam" id="PF01434">
    <property type="entry name" value="Peptidase_M41"/>
    <property type="match status" value="1"/>
</dbReference>
<dbReference type="OrthoDB" id="9809379at2"/>
<dbReference type="GO" id="GO:0030163">
    <property type="term" value="P:protein catabolic process"/>
    <property type="evidence" value="ECO:0007669"/>
    <property type="project" value="TreeGrafter"/>
</dbReference>
<organism evidence="3 4">
    <name type="scientific">Oceanidesulfovibrio marinus</name>
    <dbReference type="NCBI Taxonomy" id="370038"/>
    <lineage>
        <taxon>Bacteria</taxon>
        <taxon>Pseudomonadati</taxon>
        <taxon>Thermodesulfobacteriota</taxon>
        <taxon>Desulfovibrionia</taxon>
        <taxon>Desulfovibrionales</taxon>
        <taxon>Desulfovibrionaceae</taxon>
        <taxon>Oceanidesulfovibrio</taxon>
    </lineage>
</organism>
<comment type="caution">
    <text evidence="3">The sequence shown here is derived from an EMBL/GenBank/DDBJ whole genome shotgun (WGS) entry which is preliminary data.</text>
</comment>
<proteinExistence type="predicted"/>